<dbReference type="Gene3D" id="3.80.10.10">
    <property type="entry name" value="Ribonuclease Inhibitor"/>
    <property type="match status" value="1"/>
</dbReference>
<dbReference type="InterPro" id="IPR057288">
    <property type="entry name" value="PH_PLEKHM2"/>
</dbReference>
<organism evidence="8 9">
    <name type="scientific">Hemibagrus guttatus</name>
    <dbReference type="NCBI Taxonomy" id="175788"/>
    <lineage>
        <taxon>Eukaryota</taxon>
        <taxon>Metazoa</taxon>
        <taxon>Chordata</taxon>
        <taxon>Craniata</taxon>
        <taxon>Vertebrata</taxon>
        <taxon>Euteleostomi</taxon>
        <taxon>Actinopterygii</taxon>
        <taxon>Neopterygii</taxon>
        <taxon>Teleostei</taxon>
        <taxon>Ostariophysi</taxon>
        <taxon>Siluriformes</taxon>
        <taxon>Bagridae</taxon>
        <taxon>Hemibagrus</taxon>
    </lineage>
</organism>
<dbReference type="GO" id="GO:0003676">
    <property type="term" value="F:nucleic acid binding"/>
    <property type="evidence" value="ECO:0007669"/>
    <property type="project" value="InterPro"/>
</dbReference>
<evidence type="ECO:0000256" key="3">
    <source>
        <dbReference type="ARBA" id="ARBA00022614"/>
    </source>
</evidence>
<dbReference type="SMART" id="SM00369">
    <property type="entry name" value="LRR_TYP"/>
    <property type="match status" value="2"/>
</dbReference>
<reference evidence="8" key="1">
    <citation type="submission" date="2023-06" db="EMBL/GenBank/DDBJ databases">
        <title>Male Hemibagrus guttatus genome.</title>
        <authorList>
            <person name="Bian C."/>
        </authorList>
    </citation>
    <scope>NUCLEOTIDE SEQUENCE</scope>
    <source>
        <strain evidence="8">Male_cb2023</strain>
        <tissue evidence="8">Muscle</tissue>
    </source>
</reference>
<dbReference type="PROSITE" id="PS51450">
    <property type="entry name" value="LRR"/>
    <property type="match status" value="3"/>
</dbReference>
<comment type="subcellular location">
    <subcellularLocation>
        <location evidence="1">Cytoplasm</location>
    </subcellularLocation>
</comment>
<keyword evidence="9" id="KW-1185">Reference proteome</keyword>
<feature type="domain" description="STK11-interacting protein C-terminal PH" evidence="7">
    <location>
        <begin position="1245"/>
        <end position="1360"/>
    </location>
</feature>
<name>A0AAE0RJE8_9TELE</name>
<dbReference type="InterPro" id="IPR036397">
    <property type="entry name" value="RNaseH_sf"/>
</dbReference>
<dbReference type="Pfam" id="PF23142">
    <property type="entry name" value="PH_PLEKHM2"/>
    <property type="match status" value="1"/>
</dbReference>
<evidence type="ECO:0000256" key="1">
    <source>
        <dbReference type="ARBA" id="ARBA00004496"/>
    </source>
</evidence>
<dbReference type="PANTHER" id="PTHR15454">
    <property type="entry name" value="NISCHARIN RELATED"/>
    <property type="match status" value="1"/>
</dbReference>
<evidence type="ECO:0000259" key="6">
    <source>
        <dbReference type="Pfam" id="PF25357"/>
    </source>
</evidence>
<dbReference type="InterPro" id="IPR003591">
    <property type="entry name" value="Leu-rich_rpt_typical-subtyp"/>
</dbReference>
<dbReference type="EMBL" id="JAUCMX010000001">
    <property type="protein sequence ID" value="KAK3557083.1"/>
    <property type="molecule type" value="Genomic_DNA"/>
</dbReference>
<sequence length="1360" mass="155392">MFCAKTQLVHPPGVRLQSTVKIFPFKFLKHLELKRIPSHCLEGLRGIYSQLEVFICSKSLNTLEELLLLCGGDLSTALPWLELHTLNFSYNYISCLDESLPLCELKHLNLAYNNLQRVPELDLNTRARLVTLVLRHNQLENINGVEHLSSLQCLDLAFNLLMEHTQLAPLAFLHNLNMCIISSKDSENLEQSLCVKGQGRKTILDARDLRALRRHCITYRNATVMEITTWAQEYFQKTLSVNTIHRAVRRCRLKLYRSKKKPYLNMIQKRRRFLWAKAHLKWTVAKWKTVLWSDESKFEVLFGKLGRHVIRTKEDKDNPSCYQRSVQKPASLMVWGCMSACGMGSLHIWKGTINAERSRYWSCCWVKDLLQSLELTLEGNPLYFQKTHRNATICHLSPRAAFRGLQLDGSTLSSTELAILPKPMQLVHQISQTHQVAIAPENIVQDMSSCGGELSDSMPTSEFGASRVYKRKSKQKVKVRTASISEPSDTEPSSSSLQDIILCHQKEIEKLDSFREQMGKDWLRYQHHLHSTSAILSGPRMDGLVAPSIADNHCTPSPTLTRTDCTVPKLDSLHVPLLSSELKREEEGIMELQLETESTLQWTDHSFVDIESTLEKSPPGQQPPEKAYTDLAFGEEEEDLGVDVCRPMLVRVLTEIEDFNKKKESEPLFLRVHQAYILEVDMHQGCVRNRFELDSLRQVTTSQFTCTEEGKERCHSVLELRFSYISHERQKRRYLMLDDDPQEALQILLELLSRIAVENERQAEKEKTAIVQLQCLKCQAEFSQPQSKNLMRALSEPDVYHEYQDKTKKEHAAGDAVFCPECTSDHVIQLAGQTSSASTPVHYGFNQNGDTCFGFDYIDTQKGESLRSPIYVRNSSEASTLPEVTTGIFLTAQCGLFKSVSSNIEDSPNHLISFHFSDSQVLSDQEESENGLAQGCSSSQRLLNHQSLQDPQRYGHDFETVDHRLQLFLDVEVFEGEEEIHCFLKMSAVKFGDPAEFPSLVVVSNQRIYILEMTSQSEGHPSEWLQKRDSHRLCELSYLEVGLGSQIIHMEFDVSAAAYTLLVRDSARCKHFYNQLEGNPILFTLFTYDCVASHKGNISLRFADDTAEIGRITGENEAAYRRELASFVTWCENNNLTLNTDKTKEMIVDMSKERRTQQPLFILELEVERVSNFKYLVFHISEDLTWTLNITQLDKKFTYQPRTGVEDAINCLLNRANTHLEEAAKARELVPKTDSKLKTISCTQLNPKHHLWPLVYEGSKTGNEVESHPPFFYLLAFLLLGDTLSSVTVLATQESLFLLDEDHQWSKSCSKLANQEAHNTSRQVTIREMQPISYVSSILLFSSDPCQVNIQLYDELAKEE</sequence>
<feature type="domain" description="PLEKHM2 PH" evidence="5">
    <location>
        <begin position="957"/>
        <end position="1077"/>
    </location>
</feature>
<evidence type="ECO:0000256" key="4">
    <source>
        <dbReference type="ARBA" id="ARBA00022737"/>
    </source>
</evidence>
<evidence type="ECO:0000259" key="5">
    <source>
        <dbReference type="Pfam" id="PF23142"/>
    </source>
</evidence>
<dbReference type="Gene3D" id="3.30.420.10">
    <property type="entry name" value="Ribonuclease H-like superfamily/Ribonuclease H"/>
    <property type="match status" value="1"/>
</dbReference>
<gene>
    <name evidence="8" type="ORF">QTP70_024751</name>
</gene>
<dbReference type="InterPro" id="IPR001611">
    <property type="entry name" value="Leu-rich_rpt"/>
</dbReference>
<dbReference type="Pfam" id="PF25624">
    <property type="entry name" value="PH_S11IP_C"/>
    <property type="match status" value="1"/>
</dbReference>
<keyword evidence="4" id="KW-0677">Repeat</keyword>
<accession>A0AAE0RJE8</accession>
<dbReference type="Pfam" id="PF25357">
    <property type="entry name" value="PH_S11IP"/>
    <property type="match status" value="1"/>
</dbReference>
<keyword evidence="2" id="KW-0963">Cytoplasm</keyword>
<dbReference type="InterPro" id="IPR057292">
    <property type="entry name" value="PH_S11IP"/>
</dbReference>
<protein>
    <recommendedName>
        <fullName evidence="10">Serine/threonine-protein kinase 11-interacting protein</fullName>
    </recommendedName>
</protein>
<evidence type="ECO:0000313" key="8">
    <source>
        <dbReference type="EMBL" id="KAK3557083.1"/>
    </source>
</evidence>
<evidence type="ECO:0008006" key="10">
    <source>
        <dbReference type="Google" id="ProtNLM"/>
    </source>
</evidence>
<proteinExistence type="predicted"/>
<evidence type="ECO:0000256" key="2">
    <source>
        <dbReference type="ARBA" id="ARBA00022490"/>
    </source>
</evidence>
<feature type="domain" description="Serine/threonine-protein kinase 11-interacting protein PH" evidence="6">
    <location>
        <begin position="638"/>
        <end position="759"/>
    </location>
</feature>
<dbReference type="InterPro" id="IPR057676">
    <property type="entry name" value="PH_S11IP_C"/>
</dbReference>
<feature type="non-terminal residue" evidence="8">
    <location>
        <position position="1"/>
    </location>
</feature>
<dbReference type="GO" id="GO:0008104">
    <property type="term" value="P:intracellular protein localization"/>
    <property type="evidence" value="ECO:0007669"/>
    <property type="project" value="TreeGrafter"/>
</dbReference>
<evidence type="ECO:0000259" key="7">
    <source>
        <dbReference type="Pfam" id="PF25624"/>
    </source>
</evidence>
<dbReference type="GO" id="GO:0005737">
    <property type="term" value="C:cytoplasm"/>
    <property type="evidence" value="ECO:0007669"/>
    <property type="project" value="UniProtKB-SubCell"/>
</dbReference>
<dbReference type="InterPro" id="IPR032675">
    <property type="entry name" value="LRR_dom_sf"/>
</dbReference>
<dbReference type="Proteomes" id="UP001274896">
    <property type="component" value="Unassembled WGS sequence"/>
</dbReference>
<dbReference type="SUPFAM" id="SSF52058">
    <property type="entry name" value="L domain-like"/>
    <property type="match status" value="1"/>
</dbReference>
<keyword evidence="3" id="KW-0433">Leucine-rich repeat</keyword>
<dbReference type="PANTHER" id="PTHR15454:SF69">
    <property type="entry name" value="SERINE_THREONINE-PROTEIN KINASE 11-INTERACTING PROTEIN"/>
    <property type="match status" value="1"/>
</dbReference>
<evidence type="ECO:0000313" key="9">
    <source>
        <dbReference type="Proteomes" id="UP001274896"/>
    </source>
</evidence>
<comment type="caution">
    <text evidence="8">The sequence shown here is derived from an EMBL/GenBank/DDBJ whole genome shotgun (WGS) entry which is preliminary data.</text>
</comment>